<dbReference type="HOGENOM" id="CLU_2502715_0_0_1"/>
<proteinExistence type="predicted"/>
<reference evidence="2" key="1">
    <citation type="journal article" date="2010" name="Science">
        <title>Signatures of adaptation to obligate biotrophy in the Hyaloperonospora arabidopsidis genome.</title>
        <authorList>
            <person name="Baxter L."/>
            <person name="Tripathy S."/>
            <person name="Ishaque N."/>
            <person name="Boot N."/>
            <person name="Cabral A."/>
            <person name="Kemen E."/>
            <person name="Thines M."/>
            <person name="Ah-Fong A."/>
            <person name="Anderson R."/>
            <person name="Badejoko W."/>
            <person name="Bittner-Eddy P."/>
            <person name="Boore J.L."/>
            <person name="Chibucos M.C."/>
            <person name="Coates M."/>
            <person name="Dehal P."/>
            <person name="Delehaunty K."/>
            <person name="Dong S."/>
            <person name="Downton P."/>
            <person name="Dumas B."/>
            <person name="Fabro G."/>
            <person name="Fronick C."/>
            <person name="Fuerstenberg S.I."/>
            <person name="Fulton L."/>
            <person name="Gaulin E."/>
            <person name="Govers F."/>
            <person name="Hughes L."/>
            <person name="Humphray S."/>
            <person name="Jiang R.H."/>
            <person name="Judelson H."/>
            <person name="Kamoun S."/>
            <person name="Kyung K."/>
            <person name="Meijer H."/>
            <person name="Minx P."/>
            <person name="Morris P."/>
            <person name="Nelson J."/>
            <person name="Phuntumart V."/>
            <person name="Qutob D."/>
            <person name="Rehmany A."/>
            <person name="Rougon-Cardoso A."/>
            <person name="Ryden P."/>
            <person name="Torto-Alalibo T."/>
            <person name="Studholme D."/>
            <person name="Wang Y."/>
            <person name="Win J."/>
            <person name="Wood J."/>
            <person name="Clifton S.W."/>
            <person name="Rogers J."/>
            <person name="Van den Ackerveken G."/>
            <person name="Jones J.D."/>
            <person name="McDowell J.M."/>
            <person name="Beynon J."/>
            <person name="Tyler B.M."/>
        </authorList>
    </citation>
    <scope>NUCLEOTIDE SEQUENCE [LARGE SCALE GENOMIC DNA]</scope>
    <source>
        <strain evidence="2">Emoy2</strain>
    </source>
</reference>
<dbReference type="AlphaFoldDB" id="M4B8C2"/>
<dbReference type="VEuPathDB" id="FungiDB:HpaG802527"/>
<organism evidence="1 2">
    <name type="scientific">Hyaloperonospora arabidopsidis (strain Emoy2)</name>
    <name type="common">Downy mildew agent</name>
    <name type="synonym">Peronospora arabidopsidis</name>
    <dbReference type="NCBI Taxonomy" id="559515"/>
    <lineage>
        <taxon>Eukaryota</taxon>
        <taxon>Sar</taxon>
        <taxon>Stramenopiles</taxon>
        <taxon>Oomycota</taxon>
        <taxon>Peronosporomycetes</taxon>
        <taxon>Peronosporales</taxon>
        <taxon>Peronosporaceae</taxon>
        <taxon>Hyaloperonospora</taxon>
    </lineage>
</organism>
<name>M4B8C2_HYAAE</name>
<keyword evidence="2" id="KW-1185">Reference proteome</keyword>
<dbReference type="Proteomes" id="UP000011713">
    <property type="component" value="Unassembled WGS sequence"/>
</dbReference>
<reference evidence="1" key="2">
    <citation type="submission" date="2015-06" db="UniProtKB">
        <authorList>
            <consortium name="EnsemblProtists"/>
        </authorList>
    </citation>
    <scope>IDENTIFICATION</scope>
    <source>
        <strain evidence="1">Emoy2</strain>
    </source>
</reference>
<dbReference type="InParanoid" id="M4B8C2"/>
<dbReference type="EMBL" id="JH597957">
    <property type="status" value="NOT_ANNOTATED_CDS"/>
    <property type="molecule type" value="Genomic_DNA"/>
</dbReference>
<sequence length="86" mass="9869">MEYLYPTTISGADDKDAAPFFWFGLLNKSGRQNMARIFAQLLPLELSKCWYMVTALLSCLWRRAHAMPYERTGAFVVDNEFPGLSE</sequence>
<accession>M4B8C2</accession>
<protein>
    <submittedName>
        <fullName evidence="1">Uncharacterized protein</fullName>
    </submittedName>
</protein>
<dbReference type="EnsemblProtists" id="HpaT802527">
    <property type="protein sequence ID" value="HpaP802527"/>
    <property type="gene ID" value="HpaG802527"/>
</dbReference>
<evidence type="ECO:0000313" key="1">
    <source>
        <dbReference type="EnsemblProtists" id="HpaP802527"/>
    </source>
</evidence>
<evidence type="ECO:0000313" key="2">
    <source>
        <dbReference type="Proteomes" id="UP000011713"/>
    </source>
</evidence>